<dbReference type="Gramene" id="OMO81673">
    <property type="protein sequence ID" value="OMO81673"/>
    <property type="gene ID" value="CCACVL1_12308"/>
</dbReference>
<dbReference type="AlphaFoldDB" id="A0A1R3IGH7"/>
<organism evidence="1 2">
    <name type="scientific">Corchorus capsularis</name>
    <name type="common">Jute</name>
    <dbReference type="NCBI Taxonomy" id="210143"/>
    <lineage>
        <taxon>Eukaryota</taxon>
        <taxon>Viridiplantae</taxon>
        <taxon>Streptophyta</taxon>
        <taxon>Embryophyta</taxon>
        <taxon>Tracheophyta</taxon>
        <taxon>Spermatophyta</taxon>
        <taxon>Magnoliopsida</taxon>
        <taxon>eudicotyledons</taxon>
        <taxon>Gunneridae</taxon>
        <taxon>Pentapetalae</taxon>
        <taxon>rosids</taxon>
        <taxon>malvids</taxon>
        <taxon>Malvales</taxon>
        <taxon>Malvaceae</taxon>
        <taxon>Grewioideae</taxon>
        <taxon>Apeibeae</taxon>
        <taxon>Corchorus</taxon>
    </lineage>
</organism>
<dbReference type="Proteomes" id="UP000188268">
    <property type="component" value="Unassembled WGS sequence"/>
</dbReference>
<proteinExistence type="predicted"/>
<name>A0A1R3IGH7_COCAP</name>
<protein>
    <submittedName>
        <fullName evidence="1">Uncharacterized protein</fullName>
    </submittedName>
</protein>
<reference evidence="1 2" key="1">
    <citation type="submission" date="2013-09" db="EMBL/GenBank/DDBJ databases">
        <title>Corchorus capsularis genome sequencing.</title>
        <authorList>
            <person name="Alam M."/>
            <person name="Haque M.S."/>
            <person name="Islam M.S."/>
            <person name="Emdad E.M."/>
            <person name="Islam M.M."/>
            <person name="Ahmed B."/>
            <person name="Halim A."/>
            <person name="Hossen Q.M.M."/>
            <person name="Hossain M.Z."/>
            <person name="Ahmed R."/>
            <person name="Khan M.M."/>
            <person name="Islam R."/>
            <person name="Rashid M.M."/>
            <person name="Khan S.A."/>
            <person name="Rahman M.S."/>
            <person name="Alam M."/>
        </authorList>
    </citation>
    <scope>NUCLEOTIDE SEQUENCE [LARGE SCALE GENOMIC DNA]</scope>
    <source>
        <strain evidence="2">cv. CVL-1</strain>
        <tissue evidence="1">Whole seedling</tissue>
    </source>
</reference>
<feature type="non-terminal residue" evidence="1">
    <location>
        <position position="1"/>
    </location>
</feature>
<comment type="caution">
    <text evidence="1">The sequence shown here is derived from an EMBL/GenBank/DDBJ whole genome shotgun (WGS) entry which is preliminary data.</text>
</comment>
<dbReference type="EMBL" id="AWWV01010107">
    <property type="protein sequence ID" value="OMO81673.1"/>
    <property type="molecule type" value="Genomic_DNA"/>
</dbReference>
<sequence length="50" mass="5720">DVIGITPFHVLRYLPASRLTHNARSHDALLAFLEYHHGLKGDYSQGLQYK</sequence>
<accession>A0A1R3IGH7</accession>
<keyword evidence="2" id="KW-1185">Reference proteome</keyword>
<evidence type="ECO:0000313" key="1">
    <source>
        <dbReference type="EMBL" id="OMO81673.1"/>
    </source>
</evidence>
<evidence type="ECO:0000313" key="2">
    <source>
        <dbReference type="Proteomes" id="UP000188268"/>
    </source>
</evidence>
<gene>
    <name evidence="1" type="ORF">CCACVL1_12308</name>
</gene>
<feature type="non-terminal residue" evidence="1">
    <location>
        <position position="50"/>
    </location>
</feature>